<keyword evidence="2" id="KW-1185">Reference proteome</keyword>
<dbReference type="Pfam" id="PF00300">
    <property type="entry name" value="His_Phos_1"/>
    <property type="match status" value="1"/>
</dbReference>
<gene>
    <name evidence="1" type="ORF">ACFP2T_03210</name>
</gene>
<proteinExistence type="predicted"/>
<evidence type="ECO:0000313" key="1">
    <source>
        <dbReference type="EMBL" id="MFC6015202.1"/>
    </source>
</evidence>
<name>A0ABW1K1V5_9ACTN</name>
<accession>A0ABW1K1V5</accession>
<dbReference type="InterPro" id="IPR029033">
    <property type="entry name" value="His_PPase_superfam"/>
</dbReference>
<dbReference type="Proteomes" id="UP001596203">
    <property type="component" value="Unassembled WGS sequence"/>
</dbReference>
<dbReference type="Gene3D" id="3.40.50.1240">
    <property type="entry name" value="Phosphoglycerate mutase-like"/>
    <property type="match status" value="1"/>
</dbReference>
<dbReference type="InterPro" id="IPR013078">
    <property type="entry name" value="His_Pase_superF_clade-1"/>
</dbReference>
<reference evidence="2" key="1">
    <citation type="journal article" date="2019" name="Int. J. Syst. Evol. Microbiol.">
        <title>The Global Catalogue of Microorganisms (GCM) 10K type strain sequencing project: providing services to taxonomists for standard genome sequencing and annotation.</title>
        <authorList>
            <consortium name="The Broad Institute Genomics Platform"/>
            <consortium name="The Broad Institute Genome Sequencing Center for Infectious Disease"/>
            <person name="Wu L."/>
            <person name="Ma J."/>
        </authorList>
    </citation>
    <scope>NUCLEOTIDE SEQUENCE [LARGE SCALE GENOMIC DNA]</scope>
    <source>
        <strain evidence="2">ZS-35-S2</strain>
    </source>
</reference>
<organism evidence="1 2">
    <name type="scientific">Plantactinospora solaniradicis</name>
    <dbReference type="NCBI Taxonomy" id="1723736"/>
    <lineage>
        <taxon>Bacteria</taxon>
        <taxon>Bacillati</taxon>
        <taxon>Actinomycetota</taxon>
        <taxon>Actinomycetes</taxon>
        <taxon>Micromonosporales</taxon>
        <taxon>Micromonosporaceae</taxon>
        <taxon>Plantactinospora</taxon>
    </lineage>
</organism>
<protein>
    <submittedName>
        <fullName evidence="1">Histidine phosphatase family protein</fullName>
    </submittedName>
</protein>
<sequence>MPRPADGPDELSRPLAADGLRQALALADPPIVPRPAAVWSSPYLRVIQTVAPAAHALGLEVQTGWELRVRRQAGAAR</sequence>
<dbReference type="SUPFAM" id="SSF53254">
    <property type="entry name" value="Phosphoglycerate mutase-like"/>
    <property type="match status" value="1"/>
</dbReference>
<dbReference type="RefSeq" id="WP_377417011.1">
    <property type="nucleotide sequence ID" value="NZ_JBHSPR010000001.1"/>
</dbReference>
<evidence type="ECO:0000313" key="2">
    <source>
        <dbReference type="Proteomes" id="UP001596203"/>
    </source>
</evidence>
<dbReference type="EMBL" id="JBHSPR010000001">
    <property type="protein sequence ID" value="MFC6015202.1"/>
    <property type="molecule type" value="Genomic_DNA"/>
</dbReference>
<comment type="caution">
    <text evidence="1">The sequence shown here is derived from an EMBL/GenBank/DDBJ whole genome shotgun (WGS) entry which is preliminary data.</text>
</comment>